<sequence>MAMNEKVVMVSNGYERIDGRNAYQSDIKRLTLGAPMLEENKKMQIAAQIWKNDKDGELILAQELPIHQIFDLMIFLSRTLLYFKEAYRLPLLYDPEKPTVERVGVQGGVLPVEVCVDNQNINEDIKAFAQSLNDLGEIIGERKRVLNRILEELELY</sequence>
<dbReference type="OrthoDB" id="1550511at2"/>
<organism evidence="1 2">
    <name type="scientific">Acidilutibacter cellobiosedens</name>
    <dbReference type="NCBI Taxonomy" id="2507161"/>
    <lineage>
        <taxon>Bacteria</taxon>
        <taxon>Bacillati</taxon>
        <taxon>Bacillota</taxon>
        <taxon>Tissierellia</taxon>
        <taxon>Tissierellales</taxon>
        <taxon>Acidilutibacteraceae</taxon>
        <taxon>Acidilutibacter</taxon>
    </lineage>
</organism>
<gene>
    <name evidence="1" type="ORF">EQM13_15910</name>
</gene>
<dbReference type="KEGG" id="spoa:EQM13_15910"/>
<name>A0A410QFU6_9FIRM</name>
<reference evidence="2" key="1">
    <citation type="submission" date="2019-01" db="EMBL/GenBank/DDBJ databases">
        <title>Draft genomes of a novel of Sporanaerobacter strains.</title>
        <authorList>
            <person name="Ma S."/>
        </authorList>
    </citation>
    <scope>NUCLEOTIDE SEQUENCE [LARGE SCALE GENOMIC DNA]</scope>
    <source>
        <strain evidence="2">NJN-17</strain>
    </source>
</reference>
<dbReference type="AlphaFoldDB" id="A0A410QFU6"/>
<evidence type="ECO:0000313" key="1">
    <source>
        <dbReference type="EMBL" id="QAT62943.1"/>
    </source>
</evidence>
<dbReference type="InterPro" id="IPR045352">
    <property type="entry name" value="DUF6530"/>
</dbReference>
<dbReference type="Pfam" id="PF20140">
    <property type="entry name" value="DUF6530"/>
    <property type="match status" value="1"/>
</dbReference>
<accession>A0A410QFU6</accession>
<proteinExistence type="predicted"/>
<dbReference type="Proteomes" id="UP000287969">
    <property type="component" value="Chromosome"/>
</dbReference>
<protein>
    <submittedName>
        <fullName evidence="1">Uncharacterized protein</fullName>
    </submittedName>
</protein>
<keyword evidence="2" id="KW-1185">Reference proteome</keyword>
<dbReference type="EMBL" id="CP035282">
    <property type="protein sequence ID" value="QAT62943.1"/>
    <property type="molecule type" value="Genomic_DNA"/>
</dbReference>
<evidence type="ECO:0000313" key="2">
    <source>
        <dbReference type="Proteomes" id="UP000287969"/>
    </source>
</evidence>